<dbReference type="OrthoDB" id="411145at2759"/>
<dbReference type="PANTHER" id="PTHR23020">
    <property type="entry name" value="UNCHARACTERIZED NUCLEAR HORMONE RECEPTOR-RELATED"/>
    <property type="match status" value="1"/>
</dbReference>
<dbReference type="InterPro" id="IPR002575">
    <property type="entry name" value="Aminoglycoside_PTrfase"/>
</dbReference>
<gene>
    <name evidence="2" type="ORF">E0L32_002441</name>
</gene>
<evidence type="ECO:0000259" key="1">
    <source>
        <dbReference type="Pfam" id="PF01636"/>
    </source>
</evidence>
<comment type="caution">
    <text evidence="2">The sequence shown here is derived from an EMBL/GenBank/DDBJ whole genome shotgun (WGS) entry which is preliminary data.</text>
</comment>
<name>A0A507BIJ3_9PEZI</name>
<feature type="domain" description="Aminoglycoside phosphotransferase" evidence="1">
    <location>
        <begin position="309"/>
        <end position="402"/>
    </location>
</feature>
<dbReference type="PANTHER" id="PTHR23020:SF41">
    <property type="entry name" value="AMINOGLYCOSIDE PHOSPHOTRANSFERASE DOMAIN-CONTAINING PROTEIN"/>
    <property type="match status" value="1"/>
</dbReference>
<dbReference type="EMBL" id="SKBQ01000010">
    <property type="protein sequence ID" value="TPX18584.1"/>
    <property type="molecule type" value="Genomic_DNA"/>
</dbReference>
<dbReference type="Proteomes" id="UP000319257">
    <property type="component" value="Unassembled WGS sequence"/>
</dbReference>
<dbReference type="InParanoid" id="A0A507BIJ3"/>
<evidence type="ECO:0000313" key="3">
    <source>
        <dbReference type="Proteomes" id="UP000319257"/>
    </source>
</evidence>
<dbReference type="GeneID" id="41969888"/>
<organism evidence="2 3">
    <name type="scientific">Thyridium curvatum</name>
    <dbReference type="NCBI Taxonomy" id="1093900"/>
    <lineage>
        <taxon>Eukaryota</taxon>
        <taxon>Fungi</taxon>
        <taxon>Dikarya</taxon>
        <taxon>Ascomycota</taxon>
        <taxon>Pezizomycotina</taxon>
        <taxon>Sordariomycetes</taxon>
        <taxon>Sordariomycetidae</taxon>
        <taxon>Thyridiales</taxon>
        <taxon>Thyridiaceae</taxon>
        <taxon>Thyridium</taxon>
    </lineage>
</organism>
<accession>A0A507BIJ3</accession>
<dbReference type="Gene3D" id="3.90.1200.10">
    <property type="match status" value="1"/>
</dbReference>
<sequence>MRFALNFFRSIAWAGFLPYLSRSRVEACPALITAISIPTCTVQDITLVDASHAQLGSLDLNAAPFRLSEAPSSAARQSTAENTEMTKAIDSRQVAERMLSWVDLELVSCTELQALWAGYGHVCAIEARGKSAETTERWCKELGDDVYCADRDTFRLILKFVSPPPAVDSQDEGHLRKIMSYQVEQAFYEEVAGGLDESTVVPVCLVSTRSSPALEGVAELRHVTATLLTDLRPKFPIAGEKRAALNERQVSAALNWLARFHGNYWKGPVSHFDRLVLPPLEEYRRRNPGGNREHGWVGDALWLNGGYTYLATRRTEYSYLAEDESSEWSTAFCDPVAEGQAASTAETVAEFLTPKGRPFETYIHGDVKSENLFSTEDGQQVAFYDFQYVGMGLGVCDLAKLFTCSVPLSMLVDSAVTEHSLPMGKGEKQLLEQYRETLLENRHARGNFQYDWDVFVRHWECALVDWCRFQASWGFWGNTAWLEARTRSILADEGWRQWLLQNTE</sequence>
<dbReference type="AlphaFoldDB" id="A0A507BIJ3"/>
<dbReference type="SUPFAM" id="SSF56112">
    <property type="entry name" value="Protein kinase-like (PK-like)"/>
    <property type="match status" value="1"/>
</dbReference>
<dbReference type="InterPro" id="IPR011009">
    <property type="entry name" value="Kinase-like_dom_sf"/>
</dbReference>
<evidence type="ECO:0000313" key="2">
    <source>
        <dbReference type="EMBL" id="TPX18584.1"/>
    </source>
</evidence>
<dbReference type="STRING" id="1093900.A0A507BIJ3"/>
<reference evidence="2 3" key="1">
    <citation type="submission" date="2019-06" db="EMBL/GenBank/DDBJ databases">
        <title>Draft genome sequence of the filamentous fungus Phialemoniopsis curvata isolated from diesel fuel.</title>
        <authorList>
            <person name="Varaljay V.A."/>
            <person name="Lyon W.J."/>
            <person name="Crouch A.L."/>
            <person name="Drake C.E."/>
            <person name="Hollomon J.M."/>
            <person name="Nadeau L.J."/>
            <person name="Nunn H.S."/>
            <person name="Stevenson B.S."/>
            <person name="Bojanowski C.L."/>
            <person name="Crookes-Goodson W.J."/>
        </authorList>
    </citation>
    <scope>NUCLEOTIDE SEQUENCE [LARGE SCALE GENOMIC DNA]</scope>
    <source>
        <strain evidence="2 3">D216</strain>
    </source>
</reference>
<keyword evidence="3" id="KW-1185">Reference proteome</keyword>
<proteinExistence type="predicted"/>
<dbReference type="RefSeq" id="XP_031000295.1">
    <property type="nucleotide sequence ID" value="XM_031136631.1"/>
</dbReference>
<protein>
    <recommendedName>
        <fullName evidence="1">Aminoglycoside phosphotransferase domain-containing protein</fullName>
    </recommendedName>
</protein>
<dbReference type="InterPro" id="IPR052961">
    <property type="entry name" value="Oxido-Kinase-like_Enzymes"/>
</dbReference>
<dbReference type="Pfam" id="PF01636">
    <property type="entry name" value="APH"/>
    <property type="match status" value="1"/>
</dbReference>